<gene>
    <name evidence="1" type="ORF">FXV77_15870</name>
</gene>
<accession>A0A5D4H6R1</accession>
<organism evidence="1 2">
    <name type="scientific">Sphingobacterium phlebotomi</name>
    <dbReference type="NCBI Taxonomy" id="2605433"/>
    <lineage>
        <taxon>Bacteria</taxon>
        <taxon>Pseudomonadati</taxon>
        <taxon>Bacteroidota</taxon>
        <taxon>Sphingobacteriia</taxon>
        <taxon>Sphingobacteriales</taxon>
        <taxon>Sphingobacteriaceae</taxon>
        <taxon>Sphingobacterium</taxon>
    </lineage>
</organism>
<name>A0A5D4H6R1_9SPHI</name>
<protein>
    <submittedName>
        <fullName evidence="1">Uncharacterized protein</fullName>
    </submittedName>
</protein>
<keyword evidence="2" id="KW-1185">Reference proteome</keyword>
<reference evidence="1 2" key="1">
    <citation type="submission" date="2019-08" db="EMBL/GenBank/DDBJ databases">
        <title>Phlebobacter frassis gen. nov. sp. nov., a new member of family Sphingobacteriaceae isolated from sand fly rearing media.</title>
        <authorList>
            <person name="Kakumanu M.L."/>
            <person name="Marayati B.F."/>
            <person name="Wada-Katsumata A."/>
            <person name="Wasserberg G."/>
            <person name="Schal C."/>
            <person name="Apperson C.S."/>
            <person name="Ponnusamy L."/>
        </authorList>
    </citation>
    <scope>NUCLEOTIDE SEQUENCE [LARGE SCALE GENOMIC DNA]</scope>
    <source>
        <strain evidence="1 2">SSI9</strain>
    </source>
</reference>
<dbReference type="AlphaFoldDB" id="A0A5D4H6R1"/>
<sequence>MMLSICIVSGLTAQTTQITIRALAKDAKFIGTGIGGAYIVVKDHYTQEVLAKGYTSGASGNTDVIVKNPRVRHAHLSDEETAKFIATLDIDEPTLLDIEAIAPIKRKHAAIRSSTQIWAIPGKDILGDGIILEIPGFIVDILSPTTHQVIAADSDSLIIRTNLVLMCGCTVQEGGVWDAKNYDVVATIWKEGVEIAKVDLIKTAEDNVFEVQIPVKEPGNYEIAVTAFDNKVYNTGVDRISFVVK</sequence>
<dbReference type="Proteomes" id="UP000322362">
    <property type="component" value="Unassembled WGS sequence"/>
</dbReference>
<dbReference type="EMBL" id="VTAV01000012">
    <property type="protein sequence ID" value="TYR34520.1"/>
    <property type="molecule type" value="Genomic_DNA"/>
</dbReference>
<evidence type="ECO:0000313" key="2">
    <source>
        <dbReference type="Proteomes" id="UP000322362"/>
    </source>
</evidence>
<evidence type="ECO:0000313" key="1">
    <source>
        <dbReference type="EMBL" id="TYR34520.1"/>
    </source>
</evidence>
<comment type="caution">
    <text evidence="1">The sequence shown here is derived from an EMBL/GenBank/DDBJ whole genome shotgun (WGS) entry which is preliminary data.</text>
</comment>
<proteinExistence type="predicted"/>